<dbReference type="Gene3D" id="3.90.640.20">
    <property type="entry name" value="Heat-shock cognate protein, ATPase"/>
    <property type="match status" value="1"/>
</dbReference>
<dbReference type="InterPro" id="IPR037126">
    <property type="entry name" value="PdaC/RsiV-like_sf"/>
</dbReference>
<feature type="domain" description="DUF3298" evidence="1">
    <location>
        <begin position="172"/>
        <end position="248"/>
    </location>
</feature>
<evidence type="ECO:0000313" key="3">
    <source>
        <dbReference type="EMBL" id="SDG59971.1"/>
    </source>
</evidence>
<dbReference type="STRING" id="178355.SAMN04488062_10138"/>
<name>A0A1G7VK86_9FLAO</name>
<keyword evidence="4" id="KW-1185">Reference proteome</keyword>
<evidence type="ECO:0000259" key="1">
    <source>
        <dbReference type="Pfam" id="PF11738"/>
    </source>
</evidence>
<dbReference type="EMBL" id="FNDB01000001">
    <property type="protein sequence ID" value="SDG59971.1"/>
    <property type="molecule type" value="Genomic_DNA"/>
</dbReference>
<dbReference type="Pfam" id="PF11738">
    <property type="entry name" value="DUF3298"/>
    <property type="match status" value="1"/>
</dbReference>
<reference evidence="4" key="1">
    <citation type="submission" date="2016-10" db="EMBL/GenBank/DDBJ databases">
        <authorList>
            <person name="Varghese N."/>
            <person name="Submissions S."/>
        </authorList>
    </citation>
    <scope>NUCLEOTIDE SEQUENCE [LARGE SCALE GENOMIC DNA]</scope>
    <source>
        <strain evidence="4">CGMCC 1.2747</strain>
    </source>
</reference>
<protein>
    <recommendedName>
        <fullName evidence="5">Deacetylase PdaC domain-containing protein</fullName>
    </recommendedName>
</protein>
<feature type="domain" description="Deacetylase PdaC" evidence="2">
    <location>
        <begin position="48"/>
        <end position="152"/>
    </location>
</feature>
<dbReference type="Proteomes" id="UP000199274">
    <property type="component" value="Unassembled WGS sequence"/>
</dbReference>
<dbReference type="InterPro" id="IPR021729">
    <property type="entry name" value="DUF3298"/>
</dbReference>
<dbReference type="Pfam" id="PF13739">
    <property type="entry name" value="PdaC"/>
    <property type="match status" value="1"/>
</dbReference>
<accession>A0A1G7VK86</accession>
<evidence type="ECO:0000259" key="2">
    <source>
        <dbReference type="Pfam" id="PF13739"/>
    </source>
</evidence>
<gene>
    <name evidence="3" type="ORF">SAMN04488062_10138</name>
</gene>
<evidence type="ECO:0000313" key="4">
    <source>
        <dbReference type="Proteomes" id="UP000199274"/>
    </source>
</evidence>
<dbReference type="AlphaFoldDB" id="A0A1G7VK86"/>
<dbReference type="Gene3D" id="3.30.565.40">
    <property type="entry name" value="Fervidobacterium nodosum Rt17-B1 like"/>
    <property type="match status" value="1"/>
</dbReference>
<sequence>MIPLYLINNFEMKHIIIYTLLLFSVAQCSNELVFEEESFQKTTSLPCKEDCPSISVKIPVANAVPIVADSINKKVFSVLKEIIYFGEKPYTAKDYNGLLHSFIGSYEKLQKDFPEDKFGWEADIQGSVKYQSDAVLNIEIKHYTYTGGAHGYQGLRSLLFDPSTGKSISNDELFNDKATFKAFAEKKFRAKYKIPANKSINATGLMFEKEKFQLPQNIFYTDKGLLLYYNSYEAASYADGPKELLLPYTEVNDYLAVK</sequence>
<evidence type="ECO:0008006" key="5">
    <source>
        <dbReference type="Google" id="ProtNLM"/>
    </source>
</evidence>
<proteinExistence type="predicted"/>
<dbReference type="InterPro" id="IPR025303">
    <property type="entry name" value="PdaC"/>
</dbReference>
<organism evidence="3 4">
    <name type="scientific">Flavobacterium omnivorum</name>
    <dbReference type="NCBI Taxonomy" id="178355"/>
    <lineage>
        <taxon>Bacteria</taxon>
        <taxon>Pseudomonadati</taxon>
        <taxon>Bacteroidota</taxon>
        <taxon>Flavobacteriia</taxon>
        <taxon>Flavobacteriales</taxon>
        <taxon>Flavobacteriaceae</taxon>
        <taxon>Flavobacterium</taxon>
    </lineage>
</organism>